<evidence type="ECO:0000313" key="2">
    <source>
        <dbReference type="Proteomes" id="UP000694569"/>
    </source>
</evidence>
<name>A0A8C5M6B8_9ANUR</name>
<dbReference type="AlphaFoldDB" id="A0A8C5M6B8"/>
<reference evidence="1" key="1">
    <citation type="submission" date="2025-08" db="UniProtKB">
        <authorList>
            <consortium name="Ensembl"/>
        </authorList>
    </citation>
    <scope>IDENTIFICATION</scope>
</reference>
<keyword evidence="2" id="KW-1185">Reference proteome</keyword>
<sequence>MKISTFRDAPILGSARVLGTRSDAPNTGSQHWLSGWYPRGRRGWQSALTGPIQLDLKL</sequence>
<reference evidence="1" key="2">
    <citation type="submission" date="2025-09" db="UniProtKB">
        <authorList>
            <consortium name="Ensembl"/>
        </authorList>
    </citation>
    <scope>IDENTIFICATION</scope>
</reference>
<dbReference type="Ensembl" id="ENSLLET00000010470.1">
    <property type="protein sequence ID" value="ENSLLEP00000010077.1"/>
    <property type="gene ID" value="ENSLLEG00000006426.1"/>
</dbReference>
<proteinExistence type="predicted"/>
<accession>A0A8C5M6B8</accession>
<protein>
    <submittedName>
        <fullName evidence="1">Uncharacterized protein</fullName>
    </submittedName>
</protein>
<evidence type="ECO:0000313" key="1">
    <source>
        <dbReference type="Ensembl" id="ENSLLEP00000010077.1"/>
    </source>
</evidence>
<dbReference type="Proteomes" id="UP000694569">
    <property type="component" value="Unplaced"/>
</dbReference>
<organism evidence="1 2">
    <name type="scientific">Leptobrachium leishanense</name>
    <name type="common">Leishan spiny toad</name>
    <dbReference type="NCBI Taxonomy" id="445787"/>
    <lineage>
        <taxon>Eukaryota</taxon>
        <taxon>Metazoa</taxon>
        <taxon>Chordata</taxon>
        <taxon>Craniata</taxon>
        <taxon>Vertebrata</taxon>
        <taxon>Euteleostomi</taxon>
        <taxon>Amphibia</taxon>
        <taxon>Batrachia</taxon>
        <taxon>Anura</taxon>
        <taxon>Pelobatoidea</taxon>
        <taxon>Megophryidae</taxon>
        <taxon>Leptobrachium</taxon>
    </lineage>
</organism>